<name>A0A2T0LEJ5_9BACL</name>
<sequence length="355" mass="41788">MEKGEGAAPQTTQKKQKTRDPFFDNAKFVLITLVVIGHAYTNLRHDNEIVKTAYLLIYSFHMPLFILISGYFTKNYNKPGYMQKTIATLLVPYFIFEVIYSVFRHYLYQTENLNLTILIPYWSMWFLLSLFLWRMLLPYFLQFKRPLLLCFLVAVLAGYVEGVDQFLSLQRTLGFFPFFLLGFYLQKRHFDVLLNWFTPRRRLLSVGGIALVFLLLYYLEPLFPTREWMLYGKPYAEFGHPEWYAGIFRIGAMGLALMMSVFVLSLIPRRKTFFTELGSRSMYVYLLHGFFIHPFRVLVPEDAAGPVLYILVTLAAIALTLFLSSRFVQKVTQPLVQPKIRWIFRKNRYDQAMSS</sequence>
<evidence type="ECO:0000313" key="6">
    <source>
        <dbReference type="Proteomes" id="UP000237797"/>
    </source>
</evidence>
<proteinExistence type="inferred from homology"/>
<keyword evidence="3" id="KW-0472">Membrane</keyword>
<dbReference type="Proteomes" id="UP000237797">
    <property type="component" value="Unassembled WGS sequence"/>
</dbReference>
<dbReference type="InterPro" id="IPR002656">
    <property type="entry name" value="Acyl_transf_3_dom"/>
</dbReference>
<comment type="subcellular location">
    <subcellularLocation>
        <location evidence="1">Membrane</location>
    </subcellularLocation>
</comment>
<accession>A0A2T0LEJ5</accession>
<evidence type="ECO:0000256" key="3">
    <source>
        <dbReference type="SAM" id="Phobius"/>
    </source>
</evidence>
<feature type="transmembrane region" description="Helical" evidence="3">
    <location>
        <begin position="303"/>
        <end position="323"/>
    </location>
</feature>
<keyword evidence="5" id="KW-0808">Transferase</keyword>
<dbReference type="AlphaFoldDB" id="A0A2T0LEJ5"/>
<organism evidence="5 6">
    <name type="scientific">Planifilum fimeticola</name>
    <dbReference type="NCBI Taxonomy" id="201975"/>
    <lineage>
        <taxon>Bacteria</taxon>
        <taxon>Bacillati</taxon>
        <taxon>Bacillota</taxon>
        <taxon>Bacilli</taxon>
        <taxon>Bacillales</taxon>
        <taxon>Thermoactinomycetaceae</taxon>
        <taxon>Planifilum</taxon>
    </lineage>
</organism>
<evidence type="ECO:0000256" key="1">
    <source>
        <dbReference type="ARBA" id="ARBA00004370"/>
    </source>
</evidence>
<dbReference type="GO" id="GO:0016747">
    <property type="term" value="F:acyltransferase activity, transferring groups other than amino-acyl groups"/>
    <property type="evidence" value="ECO:0007669"/>
    <property type="project" value="InterPro"/>
</dbReference>
<feature type="transmembrane region" description="Helical" evidence="3">
    <location>
        <begin position="166"/>
        <end position="185"/>
    </location>
</feature>
<feature type="transmembrane region" description="Helical" evidence="3">
    <location>
        <begin position="85"/>
        <end position="103"/>
    </location>
</feature>
<evidence type="ECO:0000256" key="2">
    <source>
        <dbReference type="ARBA" id="ARBA00007400"/>
    </source>
</evidence>
<feature type="transmembrane region" description="Helical" evidence="3">
    <location>
        <begin position="206"/>
        <end position="223"/>
    </location>
</feature>
<dbReference type="InterPro" id="IPR052734">
    <property type="entry name" value="Nod_factor_acetyltransferase"/>
</dbReference>
<evidence type="ECO:0000313" key="5">
    <source>
        <dbReference type="EMBL" id="PRX40548.1"/>
    </source>
</evidence>
<keyword evidence="6" id="KW-1185">Reference proteome</keyword>
<gene>
    <name evidence="5" type="ORF">CLV97_11225</name>
</gene>
<feature type="transmembrane region" description="Helical" evidence="3">
    <location>
        <begin position="22"/>
        <end position="41"/>
    </location>
</feature>
<dbReference type="PANTHER" id="PTHR37312:SF1">
    <property type="entry name" value="MEMBRANE-BOUND ACYLTRANSFERASE YKRP-RELATED"/>
    <property type="match status" value="1"/>
</dbReference>
<keyword evidence="3" id="KW-0812">Transmembrane</keyword>
<feature type="transmembrane region" description="Helical" evidence="3">
    <location>
        <begin position="115"/>
        <end position="136"/>
    </location>
</feature>
<dbReference type="RefSeq" id="WP_106345163.1">
    <property type="nucleotide sequence ID" value="NZ_PVNE01000012.1"/>
</dbReference>
<evidence type="ECO:0000259" key="4">
    <source>
        <dbReference type="Pfam" id="PF01757"/>
    </source>
</evidence>
<feature type="transmembrane region" description="Helical" evidence="3">
    <location>
        <begin position="243"/>
        <end position="267"/>
    </location>
</feature>
<feature type="domain" description="Acyltransferase 3" evidence="4">
    <location>
        <begin position="21"/>
        <end position="323"/>
    </location>
</feature>
<dbReference type="EMBL" id="PVNE01000012">
    <property type="protein sequence ID" value="PRX40548.1"/>
    <property type="molecule type" value="Genomic_DNA"/>
</dbReference>
<feature type="transmembrane region" description="Helical" evidence="3">
    <location>
        <begin position="53"/>
        <end position="73"/>
    </location>
</feature>
<comment type="similarity">
    <text evidence="2">Belongs to the acyltransferase 3 family.</text>
</comment>
<reference evidence="5 6" key="1">
    <citation type="submission" date="2018-03" db="EMBL/GenBank/DDBJ databases">
        <title>Genomic Encyclopedia of Archaeal and Bacterial Type Strains, Phase II (KMG-II): from individual species to whole genera.</title>
        <authorList>
            <person name="Goeker M."/>
        </authorList>
    </citation>
    <scope>NUCLEOTIDE SEQUENCE [LARGE SCALE GENOMIC DNA]</scope>
    <source>
        <strain evidence="5 6">DSM 44946</strain>
    </source>
</reference>
<dbReference type="OrthoDB" id="6623990at2"/>
<keyword evidence="3" id="KW-1133">Transmembrane helix</keyword>
<dbReference type="Pfam" id="PF01757">
    <property type="entry name" value="Acyl_transf_3"/>
    <property type="match status" value="1"/>
</dbReference>
<feature type="transmembrane region" description="Helical" evidence="3">
    <location>
        <begin position="279"/>
        <end position="297"/>
    </location>
</feature>
<feature type="transmembrane region" description="Helical" evidence="3">
    <location>
        <begin position="143"/>
        <end position="160"/>
    </location>
</feature>
<protein>
    <submittedName>
        <fullName evidence="5">Fucose 4-O-acetylase-like acetyltransferase</fullName>
    </submittedName>
</protein>
<dbReference type="PANTHER" id="PTHR37312">
    <property type="entry name" value="MEMBRANE-BOUND ACYLTRANSFERASE YKRP-RELATED"/>
    <property type="match status" value="1"/>
</dbReference>
<comment type="caution">
    <text evidence="5">The sequence shown here is derived from an EMBL/GenBank/DDBJ whole genome shotgun (WGS) entry which is preliminary data.</text>
</comment>